<sequence length="820" mass="88061">MTSILGARRALLLSSVPFVALALASGTAQAQSVESAASAPSDEILVTARKRGEDILKTPISVTALTSEAIEARGIQSINDISDYTPSLKIVTSSSGRNDRSFQQIIVRGFTPSSSLIQTTSMFIDGVPISSSTGLQTIASPERIEVLKGPQSAYFGRQTFAGAVNVVTKTAPDYLEASVTGMIGTRENHELKASIGGPLIEGLVGFRASVQETARGGSWENQGVPGQMLGDQRTRAGTLAVEFTPAPNFTAKVFGLISENDDGPNATGFLSAYELRDPSGAVIVPDSSNCSFGSNPYFCGTLPGLPAGTPSTNTVDTPYIQDFLANPQGRVIDPKNGPDGYGLLARFYHLHMALDWDVGSGITLSSLTGYNNERRSQLSDLDLYYNTTIPNSSNDPGARDFYDYPYLVEAVLKDFSQEVRASYDDGGPFTATVGGSYLNATYHGAGGGSPGGLGTTRFSIVSGKTRNRTFGAFFGLGYEITPELSINFDGRYQIDTMYAYAQPTGITIASDAFAPEGYYEGGSLLAKETYRNFTPRVIVNYDVTPEMMVYASYSRGVNPAAFNTVFLSNLSAQAQQLAADAGLRVAVEPETLDNFEIGAKGRLFGNRLRYSLAAWYGIWDNQLNANVINLIDPADNQVYNLQAQLNTGKVNMYGLEAELSFALDEHLTLGANGSYNDSDIQELSAPTVTGLTGITDFSGKHNPLASRYSASASVDYRRPVGEDVEAFARADFTYKSGIYTNASNLTKTPDMTQVNVRLGFGNDSFRLEGFVTNLFNNKAYPNAIDFSLLDSTFQYLSANAGVAVALRELRTFGLRSTVNF</sequence>
<evidence type="ECO:0000256" key="8">
    <source>
        <dbReference type="ARBA" id="ARBA00023077"/>
    </source>
</evidence>
<evidence type="ECO:0000256" key="10">
    <source>
        <dbReference type="ARBA" id="ARBA00023237"/>
    </source>
</evidence>
<dbReference type="InterPro" id="IPR000531">
    <property type="entry name" value="Beta-barrel_TonB"/>
</dbReference>
<comment type="subcellular location">
    <subcellularLocation>
        <location evidence="1 11">Cell outer membrane</location>
        <topology evidence="1 11">Multi-pass membrane protein</topology>
    </subcellularLocation>
</comment>
<accession>A0ABT0AEQ5</accession>
<dbReference type="SUPFAM" id="SSF56935">
    <property type="entry name" value="Porins"/>
    <property type="match status" value="1"/>
</dbReference>
<dbReference type="PANTHER" id="PTHR32552:SF81">
    <property type="entry name" value="TONB-DEPENDENT OUTER MEMBRANE RECEPTOR"/>
    <property type="match status" value="1"/>
</dbReference>
<feature type="domain" description="TonB-dependent receptor plug" evidence="15">
    <location>
        <begin position="56"/>
        <end position="163"/>
    </location>
</feature>
<evidence type="ECO:0000259" key="14">
    <source>
        <dbReference type="Pfam" id="PF00593"/>
    </source>
</evidence>
<keyword evidence="5 11" id="KW-0812">Transmembrane</keyword>
<dbReference type="InterPro" id="IPR012910">
    <property type="entry name" value="Plug_dom"/>
</dbReference>
<feature type="chain" id="PRO_5045052120" evidence="13">
    <location>
        <begin position="31"/>
        <end position="820"/>
    </location>
</feature>
<dbReference type="InterPro" id="IPR039426">
    <property type="entry name" value="TonB-dep_rcpt-like"/>
</dbReference>
<dbReference type="RefSeq" id="WP_243800999.1">
    <property type="nucleotide sequence ID" value="NZ_JALHAT010000024.1"/>
</dbReference>
<keyword evidence="4" id="KW-0410">Iron transport</keyword>
<evidence type="ECO:0000256" key="11">
    <source>
        <dbReference type="PROSITE-ProRule" id="PRU01360"/>
    </source>
</evidence>
<dbReference type="Pfam" id="PF07715">
    <property type="entry name" value="Plug"/>
    <property type="match status" value="1"/>
</dbReference>
<keyword evidence="10 11" id="KW-0998">Cell outer membrane</keyword>
<evidence type="ECO:0000256" key="5">
    <source>
        <dbReference type="ARBA" id="ARBA00022692"/>
    </source>
</evidence>
<evidence type="ECO:0000256" key="4">
    <source>
        <dbReference type="ARBA" id="ARBA00022496"/>
    </source>
</evidence>
<dbReference type="Gene3D" id="2.40.170.20">
    <property type="entry name" value="TonB-dependent receptor, beta-barrel domain"/>
    <property type="match status" value="2"/>
</dbReference>
<evidence type="ECO:0000256" key="12">
    <source>
        <dbReference type="RuleBase" id="RU003357"/>
    </source>
</evidence>
<evidence type="ECO:0000256" key="6">
    <source>
        <dbReference type="ARBA" id="ARBA00023004"/>
    </source>
</evidence>
<keyword evidence="16" id="KW-0675">Receptor</keyword>
<keyword evidence="8 12" id="KW-0798">TonB box</keyword>
<keyword evidence="6" id="KW-0408">Iron</keyword>
<organism evidence="16 17">
    <name type="scientific">Novosphingobium mangrovi</name>
    <name type="common">ex Hu et al. 2023</name>
    <dbReference type="NCBI Taxonomy" id="2930094"/>
    <lineage>
        <taxon>Bacteria</taxon>
        <taxon>Pseudomonadati</taxon>
        <taxon>Pseudomonadota</taxon>
        <taxon>Alphaproteobacteria</taxon>
        <taxon>Sphingomonadales</taxon>
        <taxon>Sphingomonadaceae</taxon>
        <taxon>Novosphingobium</taxon>
    </lineage>
</organism>
<keyword evidence="7" id="KW-0406">Ion transport</keyword>
<keyword evidence="9 11" id="KW-0472">Membrane</keyword>
<evidence type="ECO:0000256" key="7">
    <source>
        <dbReference type="ARBA" id="ARBA00023065"/>
    </source>
</evidence>
<evidence type="ECO:0000256" key="9">
    <source>
        <dbReference type="ARBA" id="ARBA00023136"/>
    </source>
</evidence>
<reference evidence="16" key="1">
    <citation type="submission" date="2022-03" db="EMBL/GenBank/DDBJ databases">
        <title>Identification of a novel bacterium isolated from mangrove sediments.</title>
        <authorList>
            <person name="Pan X."/>
        </authorList>
    </citation>
    <scope>NUCLEOTIDE SEQUENCE</scope>
    <source>
        <strain evidence="16">B2637</strain>
    </source>
</reference>
<comment type="caution">
    <text evidence="16">The sequence shown here is derived from an EMBL/GenBank/DDBJ whole genome shotgun (WGS) entry which is preliminary data.</text>
</comment>
<keyword evidence="3 11" id="KW-1134">Transmembrane beta strand</keyword>
<dbReference type="Proteomes" id="UP001162802">
    <property type="component" value="Unassembled WGS sequence"/>
</dbReference>
<gene>
    <name evidence="16" type="ORF">MTR65_13375</name>
</gene>
<evidence type="ECO:0000256" key="2">
    <source>
        <dbReference type="ARBA" id="ARBA00022448"/>
    </source>
</evidence>
<keyword evidence="2 11" id="KW-0813">Transport</keyword>
<feature type="domain" description="TonB-dependent receptor-like beta-barrel" evidence="14">
    <location>
        <begin position="336"/>
        <end position="774"/>
    </location>
</feature>
<dbReference type="InterPro" id="IPR036942">
    <property type="entry name" value="Beta-barrel_TonB_sf"/>
</dbReference>
<dbReference type="EMBL" id="JALHAT010000024">
    <property type="protein sequence ID" value="MCJ1961680.1"/>
    <property type="molecule type" value="Genomic_DNA"/>
</dbReference>
<evidence type="ECO:0000313" key="17">
    <source>
        <dbReference type="Proteomes" id="UP001162802"/>
    </source>
</evidence>
<evidence type="ECO:0000313" key="16">
    <source>
        <dbReference type="EMBL" id="MCJ1961680.1"/>
    </source>
</evidence>
<feature type="signal peptide" evidence="13">
    <location>
        <begin position="1"/>
        <end position="30"/>
    </location>
</feature>
<evidence type="ECO:0000256" key="13">
    <source>
        <dbReference type="SAM" id="SignalP"/>
    </source>
</evidence>
<evidence type="ECO:0000259" key="15">
    <source>
        <dbReference type="Pfam" id="PF07715"/>
    </source>
</evidence>
<dbReference type="PANTHER" id="PTHR32552">
    <property type="entry name" value="FERRICHROME IRON RECEPTOR-RELATED"/>
    <property type="match status" value="1"/>
</dbReference>
<name>A0ABT0AEQ5_9SPHN</name>
<comment type="similarity">
    <text evidence="11 12">Belongs to the TonB-dependent receptor family.</text>
</comment>
<evidence type="ECO:0000256" key="1">
    <source>
        <dbReference type="ARBA" id="ARBA00004571"/>
    </source>
</evidence>
<protein>
    <submittedName>
        <fullName evidence="16">TonB-dependent receptor</fullName>
    </submittedName>
</protein>
<dbReference type="PROSITE" id="PS52016">
    <property type="entry name" value="TONB_DEPENDENT_REC_3"/>
    <property type="match status" value="1"/>
</dbReference>
<dbReference type="Pfam" id="PF00593">
    <property type="entry name" value="TonB_dep_Rec_b-barrel"/>
    <property type="match status" value="1"/>
</dbReference>
<keyword evidence="17" id="KW-1185">Reference proteome</keyword>
<evidence type="ECO:0000256" key="3">
    <source>
        <dbReference type="ARBA" id="ARBA00022452"/>
    </source>
</evidence>
<keyword evidence="13" id="KW-0732">Signal</keyword>
<proteinExistence type="inferred from homology"/>